<keyword evidence="4" id="KW-1185">Reference proteome</keyword>
<feature type="transmembrane region" description="Helical" evidence="1">
    <location>
        <begin position="139"/>
        <end position="161"/>
    </location>
</feature>
<keyword evidence="1" id="KW-1133">Transmembrane helix</keyword>
<feature type="transmembrane region" description="Helical" evidence="1">
    <location>
        <begin position="167"/>
        <end position="184"/>
    </location>
</feature>
<proteinExistence type="predicted"/>
<feature type="transmembrane region" description="Helical" evidence="1">
    <location>
        <begin position="100"/>
        <end position="118"/>
    </location>
</feature>
<keyword evidence="1" id="KW-0812">Transmembrane</keyword>
<sequence>MPTTKTARLALACTIIYIAGMGVSNLLIYRVFNVSYNDATFVKTLLPFISLLALWALGSFLALRNRLTPPDGPRRYPAFLVIFIPLVGMALYYWATHGELTPAFATPLVATVLIGLAEEMMFRRVLYVGLLQEPQGTQIRGALLGSAVVFSLLHSVNVLAGLPFPNMLLQLVTTFIAGLFYALMYDYTKSIGLMIASHFLWDYLIFSGAVTKIPVFSGVITVLNIAEFVIVVVLLTKRWQQERLSSAQNA</sequence>
<dbReference type="GO" id="GO:0080120">
    <property type="term" value="P:CAAX-box protein maturation"/>
    <property type="evidence" value="ECO:0007669"/>
    <property type="project" value="UniProtKB-ARBA"/>
</dbReference>
<gene>
    <name evidence="3" type="ORF">ACGLYG10_1117</name>
</gene>
<dbReference type="Proteomes" id="UP000184291">
    <property type="component" value="Unassembled WGS sequence"/>
</dbReference>
<evidence type="ECO:0000313" key="4">
    <source>
        <dbReference type="Proteomes" id="UP000184291"/>
    </source>
</evidence>
<feature type="transmembrane region" description="Helical" evidence="1">
    <location>
        <begin position="9"/>
        <end position="32"/>
    </location>
</feature>
<evidence type="ECO:0000313" key="3">
    <source>
        <dbReference type="EMBL" id="SHE24907.1"/>
    </source>
</evidence>
<feature type="transmembrane region" description="Helical" evidence="1">
    <location>
        <begin position="75"/>
        <end position="94"/>
    </location>
</feature>
<keyword evidence="1" id="KW-0472">Membrane</keyword>
<feature type="transmembrane region" description="Helical" evidence="1">
    <location>
        <begin position="215"/>
        <end position="235"/>
    </location>
</feature>
<reference evidence="4" key="1">
    <citation type="submission" date="2016-09" db="EMBL/GenBank/DDBJ databases">
        <authorList>
            <person name="Strepis N."/>
        </authorList>
    </citation>
    <scope>NUCLEOTIDE SEQUENCE [LARGE SCALE GENOMIC DNA]</scope>
</reference>
<protein>
    <submittedName>
        <fullName evidence="3">Caax protease self-immunity</fullName>
    </submittedName>
</protein>
<dbReference type="InterPro" id="IPR003675">
    <property type="entry name" value="Rce1/LyrA-like_dom"/>
</dbReference>
<dbReference type="Pfam" id="PF02517">
    <property type="entry name" value="Rce1-like"/>
    <property type="match status" value="1"/>
</dbReference>
<feature type="transmembrane region" description="Helical" evidence="1">
    <location>
        <begin position="191"/>
        <end position="209"/>
    </location>
</feature>
<feature type="domain" description="CAAX prenyl protease 2/Lysostaphin resistance protein A-like" evidence="2">
    <location>
        <begin position="105"/>
        <end position="203"/>
    </location>
</feature>
<evidence type="ECO:0000256" key="1">
    <source>
        <dbReference type="SAM" id="Phobius"/>
    </source>
</evidence>
<dbReference type="OrthoDB" id="4412271at2"/>
<dbReference type="AlphaFoldDB" id="A0A1M4RYY0"/>
<keyword evidence="3" id="KW-0378">Hydrolase</keyword>
<organism evidence="3 4">
    <name type="scientific">Actinomyces glycerinitolerans</name>
    <dbReference type="NCBI Taxonomy" id="1892869"/>
    <lineage>
        <taxon>Bacteria</taxon>
        <taxon>Bacillati</taxon>
        <taxon>Actinomycetota</taxon>
        <taxon>Actinomycetes</taxon>
        <taxon>Actinomycetales</taxon>
        <taxon>Actinomycetaceae</taxon>
        <taxon>Actinomyces</taxon>
    </lineage>
</organism>
<name>A0A1M4RYY0_9ACTO</name>
<dbReference type="RefSeq" id="WP_073328804.1">
    <property type="nucleotide sequence ID" value="NZ_FQTT01000009.1"/>
</dbReference>
<dbReference type="GO" id="GO:0004175">
    <property type="term" value="F:endopeptidase activity"/>
    <property type="evidence" value="ECO:0007669"/>
    <property type="project" value="UniProtKB-ARBA"/>
</dbReference>
<evidence type="ECO:0000259" key="2">
    <source>
        <dbReference type="Pfam" id="PF02517"/>
    </source>
</evidence>
<dbReference type="GO" id="GO:0006508">
    <property type="term" value="P:proteolysis"/>
    <property type="evidence" value="ECO:0007669"/>
    <property type="project" value="UniProtKB-KW"/>
</dbReference>
<dbReference type="EMBL" id="FQTT01000009">
    <property type="protein sequence ID" value="SHE24907.1"/>
    <property type="molecule type" value="Genomic_DNA"/>
</dbReference>
<keyword evidence="3" id="KW-0645">Protease</keyword>
<feature type="transmembrane region" description="Helical" evidence="1">
    <location>
        <begin position="44"/>
        <end position="63"/>
    </location>
</feature>
<accession>A0A1M4RYY0</accession>